<keyword evidence="9" id="KW-1185">Reference proteome</keyword>
<evidence type="ECO:0000256" key="5">
    <source>
        <dbReference type="ARBA" id="ARBA00023274"/>
    </source>
</evidence>
<dbReference type="NCBIfam" id="NF006477">
    <property type="entry name" value="PRK08881.1"/>
    <property type="match status" value="1"/>
</dbReference>
<evidence type="ECO:0000256" key="7">
    <source>
        <dbReference type="ARBA" id="ARBA00042804"/>
    </source>
</evidence>
<dbReference type="PANTHER" id="PTHR19836">
    <property type="entry name" value="30S RIBOSOMAL PROTEIN S14"/>
    <property type="match status" value="1"/>
</dbReference>
<keyword evidence="3" id="KW-0689">Ribosomal protein</keyword>
<proteinExistence type="inferred from homology"/>
<evidence type="ECO:0000256" key="1">
    <source>
        <dbReference type="ARBA" id="ARBA00004173"/>
    </source>
</evidence>
<evidence type="ECO:0000313" key="8">
    <source>
        <dbReference type="EMBL" id="GMN52742.1"/>
    </source>
</evidence>
<gene>
    <name evidence="8" type="ORF">TIFTF001_021901</name>
</gene>
<comment type="caution">
    <text evidence="8">The sequence shown here is derived from an EMBL/GenBank/DDBJ whole genome shotgun (WGS) entry which is preliminary data.</text>
</comment>
<sequence length="107" mass="12613">MTQVTEMGKENANIRDNHRRQLAARFELQRKLYKAMANDTTLPDDVRQENRMKLSRLPRNSSFTRIRNRCVYTGRARGIVSLFRMSRIVFRDLANKKLLDGVLKASW</sequence>
<dbReference type="PROSITE" id="PS00527">
    <property type="entry name" value="RIBOSOMAL_S14"/>
    <property type="match status" value="1"/>
</dbReference>
<dbReference type="FunFam" id="1.10.287.1480:FF:000001">
    <property type="entry name" value="30S ribosomal protein S14"/>
    <property type="match status" value="1"/>
</dbReference>
<evidence type="ECO:0000256" key="6">
    <source>
        <dbReference type="ARBA" id="ARBA00040774"/>
    </source>
</evidence>
<dbReference type="EMBL" id="BTGU01000043">
    <property type="protein sequence ID" value="GMN52742.1"/>
    <property type="molecule type" value="Genomic_DNA"/>
</dbReference>
<dbReference type="PANTHER" id="PTHR19836:SF30">
    <property type="entry name" value="RIBOSOMAL PROTEIN S14"/>
    <property type="match status" value="1"/>
</dbReference>
<evidence type="ECO:0000256" key="4">
    <source>
        <dbReference type="ARBA" id="ARBA00023128"/>
    </source>
</evidence>
<comment type="subcellular location">
    <subcellularLocation>
        <location evidence="1">Mitochondrion</location>
    </subcellularLocation>
</comment>
<dbReference type="GO" id="GO:0006412">
    <property type="term" value="P:translation"/>
    <property type="evidence" value="ECO:0007669"/>
    <property type="project" value="InterPro"/>
</dbReference>
<dbReference type="InterPro" id="IPR018271">
    <property type="entry name" value="Ribosomal_uS14_CS"/>
</dbReference>
<dbReference type="GO" id="GO:0003735">
    <property type="term" value="F:structural constituent of ribosome"/>
    <property type="evidence" value="ECO:0007669"/>
    <property type="project" value="InterPro"/>
</dbReference>
<dbReference type="Pfam" id="PF00253">
    <property type="entry name" value="Ribosomal_S14"/>
    <property type="match status" value="1"/>
</dbReference>
<dbReference type="AlphaFoldDB" id="A0AA88AGR0"/>
<dbReference type="InterPro" id="IPR001209">
    <property type="entry name" value="Ribosomal_uS14"/>
</dbReference>
<evidence type="ECO:0000313" key="9">
    <source>
        <dbReference type="Proteomes" id="UP001187192"/>
    </source>
</evidence>
<protein>
    <recommendedName>
        <fullName evidence="6">Small ribosomal subunit protein uS14m</fullName>
    </recommendedName>
    <alternativeName>
        <fullName evidence="7">Ribosomal protein S14, mitochondrial</fullName>
    </alternativeName>
</protein>
<evidence type="ECO:0000256" key="2">
    <source>
        <dbReference type="ARBA" id="ARBA00009083"/>
    </source>
</evidence>
<accession>A0AA88AGR0</accession>
<dbReference type="Proteomes" id="UP001187192">
    <property type="component" value="Unassembled WGS sequence"/>
</dbReference>
<dbReference type="SUPFAM" id="SSF57716">
    <property type="entry name" value="Glucocorticoid receptor-like (DNA-binding domain)"/>
    <property type="match status" value="1"/>
</dbReference>
<organism evidence="8 9">
    <name type="scientific">Ficus carica</name>
    <name type="common">Common fig</name>
    <dbReference type="NCBI Taxonomy" id="3494"/>
    <lineage>
        <taxon>Eukaryota</taxon>
        <taxon>Viridiplantae</taxon>
        <taxon>Streptophyta</taxon>
        <taxon>Embryophyta</taxon>
        <taxon>Tracheophyta</taxon>
        <taxon>Spermatophyta</taxon>
        <taxon>Magnoliopsida</taxon>
        <taxon>eudicotyledons</taxon>
        <taxon>Gunneridae</taxon>
        <taxon>Pentapetalae</taxon>
        <taxon>rosids</taxon>
        <taxon>fabids</taxon>
        <taxon>Rosales</taxon>
        <taxon>Moraceae</taxon>
        <taxon>Ficeae</taxon>
        <taxon>Ficus</taxon>
    </lineage>
</organism>
<dbReference type="GO" id="GO:0015935">
    <property type="term" value="C:small ribosomal subunit"/>
    <property type="evidence" value="ECO:0007669"/>
    <property type="project" value="TreeGrafter"/>
</dbReference>
<evidence type="ECO:0000256" key="3">
    <source>
        <dbReference type="ARBA" id="ARBA00022980"/>
    </source>
</evidence>
<dbReference type="Gene3D" id="1.10.287.1480">
    <property type="match status" value="1"/>
</dbReference>
<keyword evidence="4" id="KW-0496">Mitochondrion</keyword>
<comment type="similarity">
    <text evidence="2">Belongs to the universal ribosomal protein uS14 family.</text>
</comment>
<dbReference type="GO" id="GO:0005739">
    <property type="term" value="C:mitochondrion"/>
    <property type="evidence" value="ECO:0007669"/>
    <property type="project" value="UniProtKB-SubCell"/>
</dbReference>
<name>A0AA88AGR0_FICCA</name>
<reference evidence="8" key="1">
    <citation type="submission" date="2023-07" db="EMBL/GenBank/DDBJ databases">
        <title>draft genome sequence of fig (Ficus carica).</title>
        <authorList>
            <person name="Takahashi T."/>
            <person name="Nishimura K."/>
        </authorList>
    </citation>
    <scope>NUCLEOTIDE SEQUENCE</scope>
</reference>
<keyword evidence="5" id="KW-0687">Ribonucleoprotein</keyword>